<sequence length="147" mass="16968">MYLIPSLPPPLRALVFVQLLLSPVISDPLSNRHSNTTPVCTKYIGTYVCRTHMRILTAQEAVFLVPYAVFVRILRKLRQDLVPFNRPYPGRRPFPFCSRHHLTLIASPSLLPLLYNPYILRLLNRSVRDPYSTTSSRQHEQNTKIVS</sequence>
<reference evidence="2 3" key="1">
    <citation type="journal article" date="2018" name="Mol. Ecol.">
        <title>The obligate alkalophilic soda-lake fungus Sodiomyces alkalinus has shifted to a protein diet.</title>
        <authorList>
            <person name="Grum-Grzhimaylo A.A."/>
            <person name="Falkoski D.L."/>
            <person name="van den Heuvel J."/>
            <person name="Valero-Jimenez C.A."/>
            <person name="Min B."/>
            <person name="Choi I.G."/>
            <person name="Lipzen A."/>
            <person name="Daum C.G."/>
            <person name="Aanen D.K."/>
            <person name="Tsang A."/>
            <person name="Henrissat B."/>
            <person name="Bilanenko E.N."/>
            <person name="de Vries R.P."/>
            <person name="van Kan J.A.L."/>
            <person name="Grigoriev I.V."/>
            <person name="Debets A.J.M."/>
        </authorList>
    </citation>
    <scope>NUCLEOTIDE SEQUENCE [LARGE SCALE GENOMIC DNA]</scope>
    <source>
        <strain evidence="2 3">F11</strain>
    </source>
</reference>
<evidence type="ECO:0000256" key="1">
    <source>
        <dbReference type="SAM" id="SignalP"/>
    </source>
</evidence>
<gene>
    <name evidence="2" type="ORF">SODALDRAFT_332326</name>
</gene>
<name>A0A3N2PWW2_SODAK</name>
<dbReference type="AlphaFoldDB" id="A0A3N2PWW2"/>
<organism evidence="2 3">
    <name type="scientific">Sodiomyces alkalinus (strain CBS 110278 / VKM F-3762 / F11)</name>
    <name type="common">Alkaliphilic filamentous fungus</name>
    <dbReference type="NCBI Taxonomy" id="1314773"/>
    <lineage>
        <taxon>Eukaryota</taxon>
        <taxon>Fungi</taxon>
        <taxon>Dikarya</taxon>
        <taxon>Ascomycota</taxon>
        <taxon>Pezizomycotina</taxon>
        <taxon>Sordariomycetes</taxon>
        <taxon>Hypocreomycetidae</taxon>
        <taxon>Glomerellales</taxon>
        <taxon>Plectosphaerellaceae</taxon>
        <taxon>Sodiomyces</taxon>
    </lineage>
</organism>
<dbReference type="RefSeq" id="XP_028466692.1">
    <property type="nucleotide sequence ID" value="XM_028611681.1"/>
</dbReference>
<accession>A0A3N2PWW2</accession>
<dbReference type="Proteomes" id="UP000272025">
    <property type="component" value="Unassembled WGS sequence"/>
</dbReference>
<proteinExistence type="predicted"/>
<feature type="signal peptide" evidence="1">
    <location>
        <begin position="1"/>
        <end position="26"/>
    </location>
</feature>
<keyword evidence="3" id="KW-1185">Reference proteome</keyword>
<keyword evidence="1" id="KW-0732">Signal</keyword>
<evidence type="ECO:0000313" key="3">
    <source>
        <dbReference type="Proteomes" id="UP000272025"/>
    </source>
</evidence>
<evidence type="ECO:0008006" key="4">
    <source>
        <dbReference type="Google" id="ProtNLM"/>
    </source>
</evidence>
<dbReference type="EMBL" id="ML119054">
    <property type="protein sequence ID" value="ROT38886.1"/>
    <property type="molecule type" value="Genomic_DNA"/>
</dbReference>
<dbReference type="GeneID" id="39580159"/>
<feature type="chain" id="PRO_5018222346" description="Secreted protein" evidence="1">
    <location>
        <begin position="27"/>
        <end position="147"/>
    </location>
</feature>
<evidence type="ECO:0000313" key="2">
    <source>
        <dbReference type="EMBL" id="ROT38886.1"/>
    </source>
</evidence>
<protein>
    <recommendedName>
        <fullName evidence="4">Secreted protein</fullName>
    </recommendedName>
</protein>